<feature type="domain" description="N-acetyltransferase" evidence="5">
    <location>
        <begin position="11"/>
        <end position="159"/>
    </location>
</feature>
<proteinExistence type="inferred from homology"/>
<dbReference type="PANTHER" id="PTHR43420">
    <property type="entry name" value="ACETYLTRANSFERASE"/>
    <property type="match status" value="1"/>
</dbReference>
<name>B8JDF1_ANAD2</name>
<dbReference type="PANTHER" id="PTHR43420:SF44">
    <property type="entry name" value="ACETYLTRANSFERASE YPEA"/>
    <property type="match status" value="1"/>
</dbReference>
<dbReference type="HOGENOM" id="CLU_013985_23_1_7"/>
<evidence type="ECO:0000313" key="7">
    <source>
        <dbReference type="Proteomes" id="UP000007089"/>
    </source>
</evidence>
<keyword evidence="7" id="KW-1185">Reference proteome</keyword>
<comment type="similarity">
    <text evidence="1">Belongs to the acetyltransferase family. RimI subfamily.</text>
</comment>
<reference evidence="6" key="1">
    <citation type="submission" date="2009-01" db="EMBL/GenBank/DDBJ databases">
        <title>Complete sequence of Anaeromyxobacter dehalogenans 2CP-1.</title>
        <authorList>
            <consortium name="US DOE Joint Genome Institute"/>
            <person name="Lucas S."/>
            <person name="Copeland A."/>
            <person name="Lapidus A."/>
            <person name="Glavina del Rio T."/>
            <person name="Dalin E."/>
            <person name="Tice H."/>
            <person name="Bruce D."/>
            <person name="Goodwin L."/>
            <person name="Pitluck S."/>
            <person name="Saunders E."/>
            <person name="Brettin T."/>
            <person name="Detter J.C."/>
            <person name="Han C."/>
            <person name="Larimer F."/>
            <person name="Land M."/>
            <person name="Hauser L."/>
            <person name="Kyrpides N."/>
            <person name="Ovchinnikova G."/>
            <person name="Beliaev A.S."/>
            <person name="Richardson P."/>
        </authorList>
    </citation>
    <scope>NUCLEOTIDE SEQUENCE</scope>
    <source>
        <strain evidence="6">2CP-1</strain>
    </source>
</reference>
<dbReference type="KEGG" id="acp:A2cp1_2663"/>
<dbReference type="AlphaFoldDB" id="B8JDF1"/>
<dbReference type="PROSITE" id="PS51186">
    <property type="entry name" value="GNAT"/>
    <property type="match status" value="1"/>
</dbReference>
<evidence type="ECO:0000256" key="1">
    <source>
        <dbReference type="ARBA" id="ARBA00005395"/>
    </source>
</evidence>
<organism evidence="6 7">
    <name type="scientific">Anaeromyxobacter dehalogenans (strain ATCC BAA-258 / DSM 21875 / 2CP-1)</name>
    <dbReference type="NCBI Taxonomy" id="455488"/>
    <lineage>
        <taxon>Bacteria</taxon>
        <taxon>Pseudomonadati</taxon>
        <taxon>Myxococcota</taxon>
        <taxon>Myxococcia</taxon>
        <taxon>Myxococcales</taxon>
        <taxon>Cystobacterineae</taxon>
        <taxon>Anaeromyxobacteraceae</taxon>
        <taxon>Anaeromyxobacter</taxon>
    </lineage>
</organism>
<evidence type="ECO:0000256" key="3">
    <source>
        <dbReference type="ARBA" id="ARBA00022679"/>
    </source>
</evidence>
<dbReference type="EMBL" id="CP001359">
    <property type="protein sequence ID" value="ACL66000.1"/>
    <property type="molecule type" value="Genomic_DNA"/>
</dbReference>
<dbReference type="Pfam" id="PF00583">
    <property type="entry name" value="Acetyltransf_1"/>
    <property type="match status" value="1"/>
</dbReference>
<dbReference type="CDD" id="cd04301">
    <property type="entry name" value="NAT_SF"/>
    <property type="match status" value="1"/>
</dbReference>
<protein>
    <submittedName>
        <fullName evidence="6">Ribosomal-protein-alanine acetyltransferase</fullName>
    </submittedName>
</protein>
<keyword evidence="4" id="KW-0012">Acyltransferase</keyword>
<dbReference type="Gene3D" id="3.40.630.30">
    <property type="match status" value="1"/>
</dbReference>
<dbReference type="NCBIfam" id="TIGR01575">
    <property type="entry name" value="rimI"/>
    <property type="match status" value="1"/>
</dbReference>
<dbReference type="InterPro" id="IPR006464">
    <property type="entry name" value="AcTrfase_RimI/Ard1"/>
</dbReference>
<dbReference type="RefSeq" id="WP_012633779.1">
    <property type="nucleotide sequence ID" value="NC_011891.1"/>
</dbReference>
<keyword evidence="2" id="KW-0963">Cytoplasm</keyword>
<sequence>MRRPADAAAALRFRPMRTADLDRVVDIEKDGFRNPWSRQLLERELGHAWSSTLLAVEDGPGGEVVLGFIVFWLVHDELHVLNIATALEARRRGVGRALMLEGHRIGRGRGAVLATLEVRRSNVAAIELYRSLGYRQVGIRPGYYAEEGEDAVVMTADLP</sequence>
<keyword evidence="3" id="KW-0808">Transferase</keyword>
<dbReference type="SUPFAM" id="SSF55729">
    <property type="entry name" value="Acyl-CoA N-acyltransferases (Nat)"/>
    <property type="match status" value="1"/>
</dbReference>
<evidence type="ECO:0000256" key="2">
    <source>
        <dbReference type="ARBA" id="ARBA00022490"/>
    </source>
</evidence>
<evidence type="ECO:0000313" key="6">
    <source>
        <dbReference type="EMBL" id="ACL66000.1"/>
    </source>
</evidence>
<gene>
    <name evidence="6" type="ordered locus">A2cp1_2663</name>
</gene>
<dbReference type="Proteomes" id="UP000007089">
    <property type="component" value="Chromosome"/>
</dbReference>
<dbReference type="InterPro" id="IPR000182">
    <property type="entry name" value="GNAT_dom"/>
</dbReference>
<evidence type="ECO:0000256" key="4">
    <source>
        <dbReference type="ARBA" id="ARBA00023315"/>
    </source>
</evidence>
<dbReference type="InterPro" id="IPR016181">
    <property type="entry name" value="Acyl_CoA_acyltransferase"/>
</dbReference>
<dbReference type="GO" id="GO:0008080">
    <property type="term" value="F:N-acetyltransferase activity"/>
    <property type="evidence" value="ECO:0007669"/>
    <property type="project" value="InterPro"/>
</dbReference>
<dbReference type="InterPro" id="IPR050680">
    <property type="entry name" value="YpeA/RimI_acetyltransf"/>
</dbReference>
<evidence type="ECO:0000259" key="5">
    <source>
        <dbReference type="PROSITE" id="PS51186"/>
    </source>
</evidence>
<accession>B8JDF1</accession>